<dbReference type="GO" id="GO:0016705">
    <property type="term" value="F:oxidoreductase activity, acting on paired donors, with incorporation or reduction of molecular oxygen"/>
    <property type="evidence" value="ECO:0007669"/>
    <property type="project" value="InterPro"/>
</dbReference>
<keyword evidence="1" id="KW-0479">Metal-binding</keyword>
<dbReference type="PANTHER" id="PTHR11903:SF37">
    <property type="entry name" value="PSI-PRODUCING OXYGENASE A"/>
    <property type="match status" value="1"/>
</dbReference>
<evidence type="ECO:0000256" key="1">
    <source>
        <dbReference type="ARBA" id="ARBA00022723"/>
    </source>
</evidence>
<keyword evidence="7" id="KW-0575">Peroxidase</keyword>
<dbReference type="SUPFAM" id="SSF48264">
    <property type="entry name" value="Cytochrome P450"/>
    <property type="match status" value="1"/>
</dbReference>
<evidence type="ECO:0000256" key="4">
    <source>
        <dbReference type="ARBA" id="ARBA00023004"/>
    </source>
</evidence>
<dbReference type="GO" id="GO:0004601">
    <property type="term" value="F:peroxidase activity"/>
    <property type="evidence" value="ECO:0007669"/>
    <property type="project" value="UniProtKB-KW"/>
</dbReference>
<dbReference type="Proteomes" id="UP000305948">
    <property type="component" value="Unassembled WGS sequence"/>
</dbReference>
<dbReference type="InterPro" id="IPR019791">
    <property type="entry name" value="Haem_peroxidase_animal"/>
</dbReference>
<dbReference type="InterPro" id="IPR036396">
    <property type="entry name" value="Cyt_P450_sf"/>
</dbReference>
<dbReference type="GO" id="GO:0006979">
    <property type="term" value="P:response to oxidative stress"/>
    <property type="evidence" value="ECO:0007669"/>
    <property type="project" value="InterPro"/>
</dbReference>
<dbReference type="SUPFAM" id="SSF48113">
    <property type="entry name" value="Heme-dependent peroxidases"/>
    <property type="match status" value="1"/>
</dbReference>
<gene>
    <name evidence="7" type="ORF">OE88DRAFT_1738369</name>
</gene>
<dbReference type="PROSITE" id="PS50292">
    <property type="entry name" value="PEROXIDASE_3"/>
    <property type="match status" value="1"/>
</dbReference>
<dbReference type="Gene3D" id="1.10.640.10">
    <property type="entry name" value="Haem peroxidase domain superfamily, animal type"/>
    <property type="match status" value="1"/>
</dbReference>
<keyword evidence="3" id="KW-0560">Oxidoreductase</keyword>
<feature type="transmembrane region" description="Helical" evidence="6">
    <location>
        <begin position="924"/>
        <end position="946"/>
    </location>
</feature>
<dbReference type="InterPro" id="IPR050783">
    <property type="entry name" value="Oxylipin_biosynth_metab"/>
</dbReference>
<keyword evidence="6" id="KW-1133">Transmembrane helix</keyword>
<evidence type="ECO:0000313" key="7">
    <source>
        <dbReference type="EMBL" id="TFK47855.1"/>
    </source>
</evidence>
<dbReference type="Pfam" id="PF03098">
    <property type="entry name" value="An_peroxidase"/>
    <property type="match status" value="1"/>
</dbReference>
<dbReference type="STRING" id="5364.A0A5C3MSV0"/>
<dbReference type="InterPro" id="IPR037120">
    <property type="entry name" value="Haem_peroxidase_sf_animal"/>
</dbReference>
<keyword evidence="6" id="KW-0812">Transmembrane</keyword>
<feature type="transmembrane region" description="Helical" evidence="6">
    <location>
        <begin position="1144"/>
        <end position="1165"/>
    </location>
</feature>
<dbReference type="GO" id="GO:0006631">
    <property type="term" value="P:fatty acid metabolic process"/>
    <property type="evidence" value="ECO:0007669"/>
    <property type="project" value="UniProtKB-ARBA"/>
</dbReference>
<reference evidence="7 8" key="1">
    <citation type="journal article" date="2019" name="Nat. Ecol. Evol.">
        <title>Megaphylogeny resolves global patterns of mushroom evolution.</title>
        <authorList>
            <person name="Varga T."/>
            <person name="Krizsan K."/>
            <person name="Foldi C."/>
            <person name="Dima B."/>
            <person name="Sanchez-Garcia M."/>
            <person name="Sanchez-Ramirez S."/>
            <person name="Szollosi G.J."/>
            <person name="Szarkandi J.G."/>
            <person name="Papp V."/>
            <person name="Albert L."/>
            <person name="Andreopoulos W."/>
            <person name="Angelini C."/>
            <person name="Antonin V."/>
            <person name="Barry K.W."/>
            <person name="Bougher N.L."/>
            <person name="Buchanan P."/>
            <person name="Buyck B."/>
            <person name="Bense V."/>
            <person name="Catcheside P."/>
            <person name="Chovatia M."/>
            <person name="Cooper J."/>
            <person name="Damon W."/>
            <person name="Desjardin D."/>
            <person name="Finy P."/>
            <person name="Geml J."/>
            <person name="Haridas S."/>
            <person name="Hughes K."/>
            <person name="Justo A."/>
            <person name="Karasinski D."/>
            <person name="Kautmanova I."/>
            <person name="Kiss B."/>
            <person name="Kocsube S."/>
            <person name="Kotiranta H."/>
            <person name="LaButti K.M."/>
            <person name="Lechner B.E."/>
            <person name="Liimatainen K."/>
            <person name="Lipzen A."/>
            <person name="Lukacs Z."/>
            <person name="Mihaltcheva S."/>
            <person name="Morgado L.N."/>
            <person name="Niskanen T."/>
            <person name="Noordeloos M.E."/>
            <person name="Ohm R.A."/>
            <person name="Ortiz-Santana B."/>
            <person name="Ovrebo C."/>
            <person name="Racz N."/>
            <person name="Riley R."/>
            <person name="Savchenko A."/>
            <person name="Shiryaev A."/>
            <person name="Soop K."/>
            <person name="Spirin V."/>
            <person name="Szebenyi C."/>
            <person name="Tomsovsky M."/>
            <person name="Tulloss R.E."/>
            <person name="Uehling J."/>
            <person name="Grigoriev I.V."/>
            <person name="Vagvolgyi C."/>
            <person name="Papp T."/>
            <person name="Martin F.M."/>
            <person name="Miettinen O."/>
            <person name="Hibbett D.S."/>
            <person name="Nagy L.G."/>
        </authorList>
    </citation>
    <scope>NUCLEOTIDE SEQUENCE [LARGE SCALE GENOMIC DNA]</scope>
    <source>
        <strain evidence="7 8">OMC1185</strain>
    </source>
</reference>
<keyword evidence="2" id="KW-0223">Dioxygenase</keyword>
<dbReference type="InterPro" id="IPR010255">
    <property type="entry name" value="Haem_peroxidase_sf"/>
</dbReference>
<dbReference type="GO" id="GO:0020037">
    <property type="term" value="F:heme binding"/>
    <property type="evidence" value="ECO:0007669"/>
    <property type="project" value="InterPro"/>
</dbReference>
<evidence type="ECO:0000256" key="5">
    <source>
        <dbReference type="SAM" id="MobiDB-lite"/>
    </source>
</evidence>
<dbReference type="EMBL" id="ML213522">
    <property type="protein sequence ID" value="TFK47855.1"/>
    <property type="molecule type" value="Genomic_DNA"/>
</dbReference>
<evidence type="ECO:0000313" key="8">
    <source>
        <dbReference type="Proteomes" id="UP000305948"/>
    </source>
</evidence>
<name>A0A5C3MSV0_9AGAM</name>
<dbReference type="GO" id="GO:0004497">
    <property type="term" value="F:monooxygenase activity"/>
    <property type="evidence" value="ECO:0007669"/>
    <property type="project" value="InterPro"/>
</dbReference>
<sequence length="1334" mass="150032">MSPTELDSPNGGAARGPVNSAAQSRLQSITASVVRPIRNALGYREMKSPEPPKQIDPTKGTYRAFDKLAQERETDDRDSNHVFFAGLRTMSDLPDDSPMRLKYNSTFIRLINNVHQSRGAPRTLYPNSRQLGHSRPYVQTVADRNPAPQLPAISQVFDDLLRARVATAHQSSVSGLTFAFSTLISLCLYRTDSQDEQCNETSPYLDLSPLYGNSPQQEEHVRQMDGHGMLSPDCFFEDRLMFVTPVVQALLILWNRNHNYIAGRLLSNNQHNRWIDPSSVAPFDDGTLPPRLISQDNEIFDKARTINCAIFKNVVIEDFLKGIVGVPSVGSNLSLDLLGDVAGTTSRTDVVEHKSCLEFSLLYNWYTFASQDDIAWMQSALQTNFVGKPVDEITLEDYKNAFDNYRHETDLNRRRRELAGLPRGDNGFVDDNDLAGILQNATRSVAGAPRAQGVPNCMRILELATMQQARDWNVCSFNQFRRSLGLRRSFYLPISWSALLTKKTALANFEEWSRSGDAAAAAQRLYGNIENLELYVGLQAEDAPPGEGFALGYTMIFGLLVDLVSALRGDPHLSKYTREHLTDWGYDECMTKSSIGAFGAVLPKVLMRNLPHNYPYDNTYALFPFISQDLLDKCPNHSQLTEHYRRDRPSLTKILRTQEAIKVVLNDPSHYLTPYRQNLQTVLGGYGFLLGFDSESIHDADLRMDLHALLPDRATLSVYSQYFAKTAGKIIDGLKTSDSVDIVEDVIAATCAKWICDTMYGNPARKEPSTEEVFRLLCGLYAFVFDLNDPEQAWSARRKAIGDSKTLISHIERQLKMTLGSSEETLAERVRRIWAEIRGEFEVGKLSTVPFLTRLAMKHTDTLGKFGNWSDMQSAFEAQNIGLFHDKSRQDTSRPRSVREQERRADKMKMFREDFQKIRITANILGLCIMSVPLVEVCAHAVAFYLQDARSVERGEIDRLSRQQVTDKAKIMGYIRESQRLRQPPGLFRVVHGAGPDGITITQGGGQPDLKVYDGDVVFANFAMAFTNPDDTTINPSRQTPAVQGLGFHACPGIKLVEEVLPELFKSIFRMEGLRIVDGQVTAGGPKTPARAPSGIPSRKSQAPLSLRVNFTGVYKPEPRWKEPENLLKSSKRWQVILRRIKKWAIALCALVFFVCLLALLIRGFPAIQLPSMPHVHMPSMHIPSLHIPTFFSSPPKNMACTSWTASDPWHVEAIKAGQDGKPVPIEYTYRSRRPHRLSVVDADKRDLRMQLFVDGESKGLTTAFDLDKTLDCGTDLAKCLNNRFSAGVLEVPPGKHKVRIEWAGEEFIRGTEHIDWGGEKIRRFQMQREDCNP</sequence>
<protein>
    <submittedName>
        <fullName evidence="7">Heme peroxidase</fullName>
    </submittedName>
</protein>
<dbReference type="GO" id="GO:0051213">
    <property type="term" value="F:dioxygenase activity"/>
    <property type="evidence" value="ECO:0007669"/>
    <property type="project" value="UniProtKB-KW"/>
</dbReference>
<keyword evidence="8" id="KW-1185">Reference proteome</keyword>
<keyword evidence="6" id="KW-0472">Membrane</keyword>
<dbReference type="PANTHER" id="PTHR11903">
    <property type="entry name" value="PROSTAGLANDIN G/H SYNTHASE"/>
    <property type="match status" value="1"/>
</dbReference>
<evidence type="ECO:0000256" key="3">
    <source>
        <dbReference type="ARBA" id="ARBA00023002"/>
    </source>
</evidence>
<proteinExistence type="predicted"/>
<dbReference type="OrthoDB" id="823504at2759"/>
<feature type="region of interest" description="Disordered" evidence="5">
    <location>
        <begin position="1"/>
        <end position="28"/>
    </location>
</feature>
<accession>A0A5C3MSV0</accession>
<keyword evidence="4" id="KW-0408">Iron</keyword>
<organism evidence="7 8">
    <name type="scientific">Heliocybe sulcata</name>
    <dbReference type="NCBI Taxonomy" id="5364"/>
    <lineage>
        <taxon>Eukaryota</taxon>
        <taxon>Fungi</taxon>
        <taxon>Dikarya</taxon>
        <taxon>Basidiomycota</taxon>
        <taxon>Agaricomycotina</taxon>
        <taxon>Agaricomycetes</taxon>
        <taxon>Gloeophyllales</taxon>
        <taxon>Gloeophyllaceae</taxon>
        <taxon>Heliocybe</taxon>
    </lineage>
</organism>
<evidence type="ECO:0000256" key="2">
    <source>
        <dbReference type="ARBA" id="ARBA00022964"/>
    </source>
</evidence>
<evidence type="ECO:0000256" key="6">
    <source>
        <dbReference type="SAM" id="Phobius"/>
    </source>
</evidence>
<dbReference type="GO" id="GO:0005506">
    <property type="term" value="F:iron ion binding"/>
    <property type="evidence" value="ECO:0007669"/>
    <property type="project" value="InterPro"/>
</dbReference>